<sequence>MKSTDRKVVITSFKKAQRLKKSTRNLLSRIIIKNEKDRHFQNVDPDGDCHQLNGFKIKRERFVELSQHICQIFKNPFTYYTPYRKVNKRCINPSGCLYEHYEYSKRTLKAKGLLKRTHQPLLPALHYKPSEVEKENLDWLENHITPEQTAIYVWKLTFNARSTSLVSRMIRFDFETLYPKKEQNFQDRWNVVEAYLEEQLRECEKIKNLTAKALVLLLPSLLQNNTTAFILYLLPYLIDGTRISKKKSENNPSQSTSSKAVSFQERRDCFVIHVEVATGLDLAIDQHKTKLQAAQLPFQPVVVLVGPCAAIESVYVCINS</sequence>
<organism evidence="1 2">
    <name type="scientific">Cotesia congregata</name>
    <name type="common">Parasitoid wasp</name>
    <name type="synonym">Apanteles congregatus</name>
    <dbReference type="NCBI Taxonomy" id="51543"/>
    <lineage>
        <taxon>Eukaryota</taxon>
        <taxon>Metazoa</taxon>
        <taxon>Ecdysozoa</taxon>
        <taxon>Arthropoda</taxon>
        <taxon>Hexapoda</taxon>
        <taxon>Insecta</taxon>
        <taxon>Pterygota</taxon>
        <taxon>Neoptera</taxon>
        <taxon>Endopterygota</taxon>
        <taxon>Hymenoptera</taxon>
        <taxon>Apocrita</taxon>
        <taxon>Ichneumonoidea</taxon>
        <taxon>Braconidae</taxon>
        <taxon>Microgastrinae</taxon>
        <taxon>Cotesia</taxon>
    </lineage>
</organism>
<evidence type="ECO:0000313" key="1">
    <source>
        <dbReference type="EMBL" id="CAG5090719.1"/>
    </source>
</evidence>
<keyword evidence="2" id="KW-1185">Reference proteome</keyword>
<comment type="caution">
    <text evidence="1">The sequence shown here is derived from an EMBL/GenBank/DDBJ whole genome shotgun (WGS) entry which is preliminary data.</text>
</comment>
<gene>
    <name evidence="1" type="ORF">HICCMSTLAB_LOCUS5725</name>
</gene>
<evidence type="ECO:0000313" key="2">
    <source>
        <dbReference type="Proteomes" id="UP000786811"/>
    </source>
</evidence>
<reference evidence="1" key="1">
    <citation type="submission" date="2021-04" db="EMBL/GenBank/DDBJ databases">
        <authorList>
            <person name="Chebbi M.A.C M."/>
        </authorList>
    </citation>
    <scope>NUCLEOTIDE SEQUENCE</scope>
</reference>
<dbReference type="EMBL" id="CAJNRD030001119">
    <property type="protein sequence ID" value="CAG5090719.1"/>
    <property type="molecule type" value="Genomic_DNA"/>
</dbReference>
<protein>
    <submittedName>
        <fullName evidence="1">Uncharacterized protein</fullName>
    </submittedName>
</protein>
<name>A0A8J2HB79_COTCN</name>
<proteinExistence type="predicted"/>
<dbReference type="OrthoDB" id="7697625at2759"/>
<accession>A0A8J2HB79</accession>
<dbReference type="AlphaFoldDB" id="A0A8J2HB79"/>
<dbReference type="Proteomes" id="UP000786811">
    <property type="component" value="Unassembled WGS sequence"/>
</dbReference>